<dbReference type="SUPFAM" id="SSF51445">
    <property type="entry name" value="(Trans)glycosidases"/>
    <property type="match status" value="1"/>
</dbReference>
<dbReference type="PANTHER" id="PTHR10357:SF205">
    <property type="entry name" value="O-GLYCOSYL HYDROLASE FAMILY 13"/>
    <property type="match status" value="1"/>
</dbReference>
<dbReference type="SMART" id="SM00642">
    <property type="entry name" value="Aamy"/>
    <property type="match status" value="1"/>
</dbReference>
<sequence>MVSLSFNRRYLCKLHIKLTFHHFTFRYFTKYYLAPMHKLIPIAACALALVAFRLSPSSSPVSVTDSTTLPDPNTTDETPKDNKLVIYQLLPRLFGNKKAVNKTHGTSAENGTGKFNDITAPALQALRRMGVSHVWYTGIIEHATMADFTKYGIPLDDADVVKGRAGSPYAIKDYYDVDPDLAVDVQNRMREFEALVKRTHDNQLKLIIDFIPNHVARTYTSDAKPAGVVDLGQKDDKTKAFAPQNNFYYLPGKTLVVPKANNPLGAALGPKEDKKFNETPAKATGNDVFSAEPKIDDWFETIKLNYGVDYQQGRKSHFEPVPDTWKKMRDILIFWAKKDVDGFRCDVAEMVPVEFWAWVIPEVKKVKPSLVFIAEAYDPKVYKRYIEQGKFDFLYDKVGLYDGLRRLMRGEGNTEDITKVWKEESRGISSHMLRFLENHDEQRIASPEFATDPRTAIPALTVSATLASGPVMVYMGQEVGEPAKGVAGFNTGDGRTTIFDYWGVPEHQKWMNGGKFDGGRLSAEQRQLRGFYSRLLNLAASSDAIRRGRFYELQDANNLSQSYDQKHVYSYLRYTDKQKLLVVVNFSRDQTLKPTIAIPKEAQVAMGLDPQQQSTYTDLLNQAPATDNLSLNLAPLSAYVFEISPKK</sequence>
<dbReference type="GO" id="GO:0009313">
    <property type="term" value="P:oligosaccharide catabolic process"/>
    <property type="evidence" value="ECO:0007669"/>
    <property type="project" value="TreeGrafter"/>
</dbReference>
<dbReference type="PANTHER" id="PTHR10357">
    <property type="entry name" value="ALPHA-AMYLASE FAMILY MEMBER"/>
    <property type="match status" value="1"/>
</dbReference>
<evidence type="ECO:0000313" key="4">
    <source>
        <dbReference type="Proteomes" id="UP000192266"/>
    </source>
</evidence>
<dbReference type="GO" id="GO:0004556">
    <property type="term" value="F:alpha-amylase activity"/>
    <property type="evidence" value="ECO:0007669"/>
    <property type="project" value="TreeGrafter"/>
</dbReference>
<feature type="compositionally biased region" description="Low complexity" evidence="1">
    <location>
        <begin position="57"/>
        <end position="70"/>
    </location>
</feature>
<dbReference type="InterPro" id="IPR017853">
    <property type="entry name" value="GH"/>
</dbReference>
<dbReference type="Pfam" id="PF00128">
    <property type="entry name" value="Alpha-amylase"/>
    <property type="match status" value="1"/>
</dbReference>
<evidence type="ECO:0000313" key="3">
    <source>
        <dbReference type="EMBL" id="SMB83846.1"/>
    </source>
</evidence>
<dbReference type="InterPro" id="IPR006047">
    <property type="entry name" value="GH13_cat_dom"/>
</dbReference>
<proteinExistence type="predicted"/>
<name>A0A1W1US27_9BACT</name>
<accession>A0A1W1US27</accession>
<feature type="domain" description="Glycosyl hydrolase family 13 catalytic" evidence="2">
    <location>
        <begin position="88"/>
        <end position="517"/>
    </location>
</feature>
<dbReference type="SUPFAM" id="SSF51011">
    <property type="entry name" value="Glycosyl hydrolase domain"/>
    <property type="match status" value="1"/>
</dbReference>
<dbReference type="Gene3D" id="2.60.40.1180">
    <property type="entry name" value="Golgi alpha-mannosidase II"/>
    <property type="match status" value="1"/>
</dbReference>
<dbReference type="InterPro" id="IPR013780">
    <property type="entry name" value="Glyco_hydro_b"/>
</dbReference>
<gene>
    <name evidence="3" type="ORF">SAMN00120144_0778</name>
</gene>
<dbReference type="STRING" id="645990.SAMN00120144_0778"/>
<feature type="region of interest" description="Disordered" evidence="1">
    <location>
        <begin position="57"/>
        <end position="79"/>
    </location>
</feature>
<dbReference type="EMBL" id="FWWW01000039">
    <property type="protein sequence ID" value="SMB83846.1"/>
    <property type="molecule type" value="Genomic_DNA"/>
</dbReference>
<dbReference type="CDD" id="cd11349">
    <property type="entry name" value="AmyAc_3"/>
    <property type="match status" value="1"/>
</dbReference>
<organism evidence="3 4">
    <name type="scientific">Hymenobacter roseosalivarius DSM 11622</name>
    <dbReference type="NCBI Taxonomy" id="645990"/>
    <lineage>
        <taxon>Bacteria</taxon>
        <taxon>Pseudomonadati</taxon>
        <taxon>Bacteroidota</taxon>
        <taxon>Cytophagia</taxon>
        <taxon>Cytophagales</taxon>
        <taxon>Hymenobacteraceae</taxon>
        <taxon>Hymenobacter</taxon>
    </lineage>
</organism>
<evidence type="ECO:0000256" key="1">
    <source>
        <dbReference type="SAM" id="MobiDB-lite"/>
    </source>
</evidence>
<evidence type="ECO:0000259" key="2">
    <source>
        <dbReference type="SMART" id="SM00642"/>
    </source>
</evidence>
<dbReference type="AlphaFoldDB" id="A0A1W1US27"/>
<keyword evidence="4" id="KW-1185">Reference proteome</keyword>
<dbReference type="Proteomes" id="UP000192266">
    <property type="component" value="Unassembled WGS sequence"/>
</dbReference>
<dbReference type="Gene3D" id="3.20.20.80">
    <property type="entry name" value="Glycosidases"/>
    <property type="match status" value="2"/>
</dbReference>
<reference evidence="3 4" key="1">
    <citation type="submission" date="2017-04" db="EMBL/GenBank/DDBJ databases">
        <authorList>
            <person name="Afonso C.L."/>
            <person name="Miller P.J."/>
            <person name="Scott M.A."/>
            <person name="Spackman E."/>
            <person name="Goraichik I."/>
            <person name="Dimitrov K.M."/>
            <person name="Suarez D.L."/>
            <person name="Swayne D.E."/>
        </authorList>
    </citation>
    <scope>NUCLEOTIDE SEQUENCE [LARGE SCALE GENOMIC DNA]</scope>
    <source>
        <strain evidence="3 4">DSM 11622</strain>
    </source>
</reference>
<protein>
    <submittedName>
        <fullName evidence="3">Alpha amylase catalytic region</fullName>
    </submittedName>
</protein>